<comment type="pathway">
    <text evidence="2">Cofactor biosynthesis; thiamine diphosphate biosynthesis.</text>
</comment>
<dbReference type="Proteomes" id="UP001314261">
    <property type="component" value="Unassembled WGS sequence"/>
</dbReference>
<dbReference type="EMBL" id="CAUZLR010000003">
    <property type="protein sequence ID" value="CAK1234948.1"/>
    <property type="molecule type" value="Genomic_DNA"/>
</dbReference>
<keyword evidence="10" id="KW-0378">Hydrolase</keyword>
<evidence type="ECO:0000256" key="4">
    <source>
        <dbReference type="ARBA" id="ARBA00011881"/>
    </source>
</evidence>
<sequence>MKFSEQLQAQAKPIMDAINKHPFVEGLAKGDLPKEALISYVQQDYLFLKKLREVWASAIRMSKNDEQVRFFWGIIEVILDAECDAYDAFCEQAGVKMEDMKNAIPSPKAYLYEAHLDQAVLSGKMFYLLAAFAPTPWTYLEFTRHILDSDADMTNNPFKPVLDFYLNEENYAGPTFKFIDEMAETATKEELAEASQFFLKTCELEWQFWEQAYYQQDWHFKEVLEASRLEMTK</sequence>
<dbReference type="PANTHER" id="PTHR43198:SF2">
    <property type="entry name" value="SI:CH1073-67J19.1-RELATED"/>
    <property type="match status" value="1"/>
</dbReference>
<dbReference type="InterPro" id="IPR050967">
    <property type="entry name" value="Thiamine_Salvage_TenA"/>
</dbReference>
<comment type="subunit">
    <text evidence="4">Homotetramer.</text>
</comment>
<dbReference type="SUPFAM" id="SSF48613">
    <property type="entry name" value="Heme oxygenase-like"/>
    <property type="match status" value="1"/>
</dbReference>
<evidence type="ECO:0000256" key="1">
    <source>
        <dbReference type="ARBA" id="ARBA00001881"/>
    </source>
</evidence>
<evidence type="ECO:0000256" key="8">
    <source>
        <dbReference type="ARBA" id="ARBA00048337"/>
    </source>
</evidence>
<proteinExistence type="inferred from homology"/>
<evidence type="ECO:0000256" key="6">
    <source>
        <dbReference type="ARBA" id="ARBA00013647"/>
    </source>
</evidence>
<accession>A0ABM9MRK0</accession>
<keyword evidence="7" id="KW-0784">Thiamine biosynthesis</keyword>
<reference evidence="10 11" key="1">
    <citation type="submission" date="2023-10" db="EMBL/GenBank/DDBJ databases">
        <authorList>
            <person name="Botero Cardona J."/>
        </authorList>
    </citation>
    <scope>NUCLEOTIDE SEQUENCE [LARGE SCALE GENOMIC DNA]</scope>
    <source>
        <strain evidence="10 11">R-54839</strain>
    </source>
</reference>
<dbReference type="CDD" id="cd19360">
    <property type="entry name" value="TenA_C_SaTenA-like"/>
    <property type="match status" value="1"/>
</dbReference>
<gene>
    <name evidence="10" type="ORF">R54839_PPFHFPJH_00618</name>
</gene>
<evidence type="ECO:0000313" key="11">
    <source>
        <dbReference type="Proteomes" id="UP001314261"/>
    </source>
</evidence>
<dbReference type="Pfam" id="PF03070">
    <property type="entry name" value="TENA_THI-4"/>
    <property type="match status" value="1"/>
</dbReference>
<comment type="catalytic activity">
    <reaction evidence="1">
        <text>4-amino-5-aminomethyl-2-methylpyrimidine + H2O = 4-amino-5-hydroxymethyl-2-methylpyrimidine + NH4(+)</text>
        <dbReference type="Rhea" id="RHEA:31799"/>
        <dbReference type="ChEBI" id="CHEBI:15377"/>
        <dbReference type="ChEBI" id="CHEBI:16892"/>
        <dbReference type="ChEBI" id="CHEBI:28938"/>
        <dbReference type="ChEBI" id="CHEBI:63416"/>
        <dbReference type="EC" id="3.5.99.2"/>
    </reaction>
</comment>
<protein>
    <recommendedName>
        <fullName evidence="6">Aminopyrimidine aminohydrolase</fullName>
        <ecNumber evidence="5">3.5.99.2</ecNumber>
    </recommendedName>
</protein>
<comment type="caution">
    <text evidence="10">The sequence shown here is derived from an EMBL/GenBank/DDBJ whole genome shotgun (WGS) entry which is preliminary data.</text>
</comment>
<dbReference type="EC" id="3.5.99.2" evidence="5"/>
<comment type="similarity">
    <text evidence="3">Belongs to the TenA family.</text>
</comment>
<dbReference type="InterPro" id="IPR016084">
    <property type="entry name" value="Haem_Oase-like_multi-hlx"/>
</dbReference>
<organism evidence="10 11">
    <name type="scientific">Fructobacillus fructosus</name>
    <dbReference type="NCBI Taxonomy" id="1631"/>
    <lineage>
        <taxon>Bacteria</taxon>
        <taxon>Bacillati</taxon>
        <taxon>Bacillota</taxon>
        <taxon>Bacilli</taxon>
        <taxon>Lactobacillales</taxon>
        <taxon>Lactobacillaceae</taxon>
        <taxon>Fructobacillus</taxon>
    </lineage>
</organism>
<comment type="catalytic activity">
    <reaction evidence="8">
        <text>thiamine + H2O = 5-(2-hydroxyethyl)-4-methylthiazole + 4-amino-5-hydroxymethyl-2-methylpyrimidine + H(+)</text>
        <dbReference type="Rhea" id="RHEA:17509"/>
        <dbReference type="ChEBI" id="CHEBI:15377"/>
        <dbReference type="ChEBI" id="CHEBI:15378"/>
        <dbReference type="ChEBI" id="CHEBI:16892"/>
        <dbReference type="ChEBI" id="CHEBI:17957"/>
        <dbReference type="ChEBI" id="CHEBI:18385"/>
        <dbReference type="EC" id="3.5.99.2"/>
    </reaction>
</comment>
<dbReference type="Gene3D" id="1.20.910.10">
    <property type="entry name" value="Heme oxygenase-like"/>
    <property type="match status" value="1"/>
</dbReference>
<evidence type="ECO:0000256" key="3">
    <source>
        <dbReference type="ARBA" id="ARBA00010264"/>
    </source>
</evidence>
<name>A0ABM9MRK0_9LACO</name>
<dbReference type="PANTHER" id="PTHR43198">
    <property type="entry name" value="BIFUNCTIONAL TH2 PROTEIN"/>
    <property type="match status" value="1"/>
</dbReference>
<dbReference type="InterPro" id="IPR004305">
    <property type="entry name" value="Thiaminase-2/PQQC"/>
</dbReference>
<evidence type="ECO:0000256" key="7">
    <source>
        <dbReference type="ARBA" id="ARBA00022977"/>
    </source>
</evidence>
<dbReference type="GO" id="GO:0050334">
    <property type="term" value="F:thiaminase activity"/>
    <property type="evidence" value="ECO:0007669"/>
    <property type="project" value="UniProtKB-EC"/>
</dbReference>
<evidence type="ECO:0000259" key="9">
    <source>
        <dbReference type="Pfam" id="PF03070"/>
    </source>
</evidence>
<evidence type="ECO:0000256" key="5">
    <source>
        <dbReference type="ARBA" id="ARBA00012684"/>
    </source>
</evidence>
<feature type="domain" description="Thiaminase-2/PQQC" evidence="9">
    <location>
        <begin position="9"/>
        <end position="214"/>
    </location>
</feature>
<evidence type="ECO:0000256" key="2">
    <source>
        <dbReference type="ARBA" id="ARBA00004948"/>
    </source>
</evidence>
<keyword evidence="11" id="KW-1185">Reference proteome</keyword>
<evidence type="ECO:0000313" key="10">
    <source>
        <dbReference type="EMBL" id="CAK1234948.1"/>
    </source>
</evidence>
<dbReference type="RefSeq" id="WP_187753660.1">
    <property type="nucleotide sequence ID" value="NZ_CAUZLR010000003.1"/>
</dbReference>